<evidence type="ECO:0000259" key="5">
    <source>
        <dbReference type="PROSITE" id="PS50893"/>
    </source>
</evidence>
<dbReference type="InterPro" id="IPR003439">
    <property type="entry name" value="ABC_transporter-like_ATP-bd"/>
</dbReference>
<keyword evidence="2" id="KW-0813">Transport</keyword>
<dbReference type="PROSITE" id="PS00211">
    <property type="entry name" value="ABC_TRANSPORTER_1"/>
    <property type="match status" value="1"/>
</dbReference>
<evidence type="ECO:0000256" key="4">
    <source>
        <dbReference type="ARBA" id="ARBA00022840"/>
    </source>
</evidence>
<reference evidence="6" key="2">
    <citation type="submission" date="2023-01" db="EMBL/GenBank/DDBJ databases">
        <authorList>
            <person name="Sun Q."/>
            <person name="Evtushenko L."/>
        </authorList>
    </citation>
    <scope>NUCLEOTIDE SEQUENCE</scope>
    <source>
        <strain evidence="6">VKM B-2935</strain>
    </source>
</reference>
<comment type="caution">
    <text evidence="6">The sequence shown here is derived from an EMBL/GenBank/DDBJ whole genome shotgun (WGS) entry which is preliminary data.</text>
</comment>
<dbReference type="SMART" id="SM00382">
    <property type="entry name" value="AAA"/>
    <property type="match status" value="1"/>
</dbReference>
<dbReference type="Proteomes" id="UP001143328">
    <property type="component" value="Unassembled WGS sequence"/>
</dbReference>
<dbReference type="InterPro" id="IPR017871">
    <property type="entry name" value="ABC_transporter-like_CS"/>
</dbReference>
<organism evidence="6 7">
    <name type="scientific">Pseudomonas turukhanskensis</name>
    <dbReference type="NCBI Taxonomy" id="1806536"/>
    <lineage>
        <taxon>Bacteria</taxon>
        <taxon>Pseudomonadati</taxon>
        <taxon>Pseudomonadota</taxon>
        <taxon>Gammaproteobacteria</taxon>
        <taxon>Pseudomonadales</taxon>
        <taxon>Pseudomonadaceae</taxon>
        <taxon>Pseudomonas</taxon>
    </lineage>
</organism>
<evidence type="ECO:0000313" key="7">
    <source>
        <dbReference type="Proteomes" id="UP001143328"/>
    </source>
</evidence>
<keyword evidence="7" id="KW-1185">Reference proteome</keyword>
<dbReference type="SUPFAM" id="SSF52540">
    <property type="entry name" value="P-loop containing nucleoside triphosphate hydrolases"/>
    <property type="match status" value="1"/>
</dbReference>
<evidence type="ECO:0000256" key="2">
    <source>
        <dbReference type="ARBA" id="ARBA00022448"/>
    </source>
</evidence>
<name>A0A9W6NHL9_9PSED</name>
<dbReference type="InterPro" id="IPR050166">
    <property type="entry name" value="ABC_transporter_ATP-bind"/>
</dbReference>
<dbReference type="Pfam" id="PF00005">
    <property type="entry name" value="ABC_tran"/>
    <property type="match status" value="1"/>
</dbReference>
<keyword evidence="4 6" id="KW-0067">ATP-binding</keyword>
<dbReference type="CDD" id="cd03293">
    <property type="entry name" value="ABC_NrtD_SsuB_transporters"/>
    <property type="match status" value="1"/>
</dbReference>
<proteinExistence type="inferred from homology"/>
<dbReference type="PANTHER" id="PTHR42788">
    <property type="entry name" value="TAURINE IMPORT ATP-BINDING PROTEIN-RELATED"/>
    <property type="match status" value="1"/>
</dbReference>
<sequence>MIAAKSVEGSTRYQASETAVKLNGISMSYRGKGGASSTVLAGIDLEISPGEFVALIGPSGCGKSTLLKLIAALEIPTQGRVTICAEEPRELARKHRLGVAFQDHALLPWLSIKENVGLPFKLARRPVDNERVEKLLALVGLAHYANAKPSQVSGGMKQRASIARSLMLNPSLLLLDEPFGALDAVTRKQLNIELQSIWTEQKITTVLVTHGVDEAIFLADRIIVLEANPGRIREVINVPFERPRSSSLMRTAEFHKLTDYLTELLEPATNVT</sequence>
<evidence type="ECO:0000256" key="1">
    <source>
        <dbReference type="ARBA" id="ARBA00005417"/>
    </source>
</evidence>
<dbReference type="Gene3D" id="3.40.50.300">
    <property type="entry name" value="P-loop containing nucleotide triphosphate hydrolases"/>
    <property type="match status" value="1"/>
</dbReference>
<dbReference type="AlphaFoldDB" id="A0A9W6NHL9"/>
<dbReference type="GO" id="GO:0016887">
    <property type="term" value="F:ATP hydrolysis activity"/>
    <property type="evidence" value="ECO:0007669"/>
    <property type="project" value="InterPro"/>
</dbReference>
<evidence type="ECO:0000256" key="3">
    <source>
        <dbReference type="ARBA" id="ARBA00022741"/>
    </source>
</evidence>
<dbReference type="GO" id="GO:0005524">
    <property type="term" value="F:ATP binding"/>
    <property type="evidence" value="ECO:0007669"/>
    <property type="project" value="UniProtKB-KW"/>
</dbReference>
<dbReference type="EMBL" id="BSFN01000018">
    <property type="protein sequence ID" value="GLK91243.1"/>
    <property type="molecule type" value="Genomic_DNA"/>
</dbReference>
<gene>
    <name evidence="6" type="ORF">GCM10017655_43070</name>
</gene>
<feature type="domain" description="ABC transporter" evidence="5">
    <location>
        <begin position="20"/>
        <end position="252"/>
    </location>
</feature>
<dbReference type="RefSeq" id="WP_271197485.1">
    <property type="nucleotide sequence ID" value="NZ_BSFN01000018.1"/>
</dbReference>
<dbReference type="InterPro" id="IPR027417">
    <property type="entry name" value="P-loop_NTPase"/>
</dbReference>
<dbReference type="PANTHER" id="PTHR42788:SF13">
    <property type="entry name" value="ALIPHATIC SULFONATES IMPORT ATP-BINDING PROTEIN SSUB"/>
    <property type="match status" value="1"/>
</dbReference>
<evidence type="ECO:0000313" key="6">
    <source>
        <dbReference type="EMBL" id="GLK91243.1"/>
    </source>
</evidence>
<comment type="similarity">
    <text evidence="1">Belongs to the ABC transporter superfamily.</text>
</comment>
<accession>A0A9W6NHL9</accession>
<protein>
    <submittedName>
        <fullName evidence="6">Nitrate/sulfonate/bicarbonate ABC transporter ATP-binding protein</fullName>
    </submittedName>
</protein>
<keyword evidence="3" id="KW-0547">Nucleotide-binding</keyword>
<dbReference type="PROSITE" id="PS50893">
    <property type="entry name" value="ABC_TRANSPORTER_2"/>
    <property type="match status" value="1"/>
</dbReference>
<dbReference type="InterPro" id="IPR003593">
    <property type="entry name" value="AAA+_ATPase"/>
</dbReference>
<reference evidence="6" key="1">
    <citation type="journal article" date="2014" name="Int. J. Syst. Evol. Microbiol.">
        <title>Complete genome sequence of Corynebacterium casei LMG S-19264T (=DSM 44701T), isolated from a smear-ripened cheese.</title>
        <authorList>
            <consortium name="US DOE Joint Genome Institute (JGI-PGF)"/>
            <person name="Walter F."/>
            <person name="Albersmeier A."/>
            <person name="Kalinowski J."/>
            <person name="Ruckert C."/>
        </authorList>
    </citation>
    <scope>NUCLEOTIDE SEQUENCE</scope>
    <source>
        <strain evidence="6">VKM B-2935</strain>
    </source>
</reference>